<evidence type="ECO:0000256" key="1">
    <source>
        <dbReference type="SAM" id="MobiDB-lite"/>
    </source>
</evidence>
<reference evidence="2" key="1">
    <citation type="submission" date="2022-08" db="UniProtKB">
        <authorList>
            <consortium name="EnsemblMetazoa"/>
        </authorList>
    </citation>
    <scope>IDENTIFICATION</scope>
</reference>
<evidence type="ECO:0000313" key="2">
    <source>
        <dbReference type="EnsemblMetazoa" id="ACOM029797-PA.1"/>
    </source>
</evidence>
<feature type="compositionally biased region" description="Low complexity" evidence="1">
    <location>
        <begin position="1"/>
        <end position="15"/>
    </location>
</feature>
<feature type="region of interest" description="Disordered" evidence="1">
    <location>
        <begin position="1"/>
        <end position="25"/>
    </location>
</feature>
<feature type="region of interest" description="Disordered" evidence="1">
    <location>
        <begin position="40"/>
        <end position="138"/>
    </location>
</feature>
<proteinExistence type="predicted"/>
<feature type="compositionally biased region" description="Low complexity" evidence="1">
    <location>
        <begin position="109"/>
        <end position="122"/>
    </location>
</feature>
<organism evidence="2">
    <name type="scientific">Anopheles coluzzii</name>
    <name type="common">African malaria mosquito</name>
    <dbReference type="NCBI Taxonomy" id="1518534"/>
    <lineage>
        <taxon>Eukaryota</taxon>
        <taxon>Metazoa</taxon>
        <taxon>Ecdysozoa</taxon>
        <taxon>Arthropoda</taxon>
        <taxon>Hexapoda</taxon>
        <taxon>Insecta</taxon>
        <taxon>Pterygota</taxon>
        <taxon>Neoptera</taxon>
        <taxon>Endopterygota</taxon>
        <taxon>Diptera</taxon>
        <taxon>Nematocera</taxon>
        <taxon>Culicoidea</taxon>
        <taxon>Culicidae</taxon>
        <taxon>Anophelinae</taxon>
        <taxon>Anopheles</taxon>
    </lineage>
</organism>
<feature type="compositionally biased region" description="Polar residues" evidence="1">
    <location>
        <begin position="62"/>
        <end position="73"/>
    </location>
</feature>
<dbReference type="VEuPathDB" id="VectorBase:ACON2_038851"/>
<accession>A0A8W7PEH5</accession>
<dbReference type="AlphaFoldDB" id="A0A8W7PEH5"/>
<protein>
    <submittedName>
        <fullName evidence="2">Uncharacterized protein</fullName>
    </submittedName>
</protein>
<sequence>MESAASVAAAEQEQPPQEPQEPPLVLLRLEKPCLPQATVYAEQAQQEEEEVVVQQREEKLQNGASGVNGASEQSPPPSPPPVGERSHCCEPAATPPSGGDGQEQGGLITALAPAAAAALGPTGPAPDQPAENHNTLGTNVVGASTAPCSGAQQIVYVRGAQTCAPEATPLGHCDNVVRIQIVPADEQEEPAQDDSLVKDEE</sequence>
<name>A0A8W7PEH5_ANOCL</name>
<dbReference type="Proteomes" id="UP000075882">
    <property type="component" value="Unassembled WGS sequence"/>
</dbReference>
<dbReference type="EnsemblMetazoa" id="ACOM029797-RA">
    <property type="protein sequence ID" value="ACOM029797-PA.1"/>
    <property type="gene ID" value="ACOM029797"/>
</dbReference>